<keyword evidence="2" id="KW-0560">Oxidoreductase</keyword>
<comment type="similarity">
    <text evidence="1">Belongs to the Gfo/Idh/MocA family.</text>
</comment>
<dbReference type="GO" id="GO:0000166">
    <property type="term" value="F:nucleotide binding"/>
    <property type="evidence" value="ECO:0007669"/>
    <property type="project" value="InterPro"/>
</dbReference>
<dbReference type="AlphaFoldDB" id="A0A918IS12"/>
<organism evidence="5 6">
    <name type="scientific">Arenibacter certesii</name>
    <dbReference type="NCBI Taxonomy" id="228955"/>
    <lineage>
        <taxon>Bacteria</taxon>
        <taxon>Pseudomonadati</taxon>
        <taxon>Bacteroidota</taxon>
        <taxon>Flavobacteriia</taxon>
        <taxon>Flavobacteriales</taxon>
        <taxon>Flavobacteriaceae</taxon>
        <taxon>Arenibacter</taxon>
    </lineage>
</organism>
<sequence length="330" mass="37060">MNKKIRWGILGTATIAVEQVIPAIQESIYGKLDAIASRNISNAKEVANHYLEVKPYGDYQELLNDPSIDAVYIPLPNHLHVPWAIKALEAGKHVLIEKPVGTTKKEGELLLKASRKFPHLKVMEAFMYRFHPQWIKAKELISENAIGKVRIISSSFSFYDNDPNSITNKKEYGGGSLRDIGCYSLSLSRYIFESEPIAVSGLLELDPETKVDLTANGILEFKDGTSTFFSSIRLIDHQKAQIYGTEGSIEFQHPFNPPIDRPTKIWIHRESGSEPITFNICNQYTLQIDAFNLAILNNTAVPTPLQDGINNMAVLEKLEESHEKGLRVLL</sequence>
<dbReference type="InterPro" id="IPR000683">
    <property type="entry name" value="Gfo/Idh/MocA-like_OxRdtase_N"/>
</dbReference>
<dbReference type="InterPro" id="IPR036291">
    <property type="entry name" value="NAD(P)-bd_dom_sf"/>
</dbReference>
<dbReference type="Gene3D" id="3.30.360.10">
    <property type="entry name" value="Dihydrodipicolinate Reductase, domain 2"/>
    <property type="match status" value="1"/>
</dbReference>
<dbReference type="PANTHER" id="PTHR22604">
    <property type="entry name" value="OXIDOREDUCTASES"/>
    <property type="match status" value="1"/>
</dbReference>
<evidence type="ECO:0000256" key="1">
    <source>
        <dbReference type="ARBA" id="ARBA00010928"/>
    </source>
</evidence>
<dbReference type="InterPro" id="IPR050984">
    <property type="entry name" value="Gfo/Idh/MocA_domain"/>
</dbReference>
<comment type="caution">
    <text evidence="5">The sequence shown here is derived from an EMBL/GenBank/DDBJ whole genome shotgun (WGS) entry which is preliminary data.</text>
</comment>
<dbReference type="SUPFAM" id="SSF55347">
    <property type="entry name" value="Glyceraldehyde-3-phosphate dehydrogenase-like, C-terminal domain"/>
    <property type="match status" value="1"/>
</dbReference>
<feature type="domain" description="GFO/IDH/MocA-like oxidoreductase" evidence="4">
    <location>
        <begin position="135"/>
        <end position="250"/>
    </location>
</feature>
<protein>
    <submittedName>
        <fullName evidence="5">Deoxyfructose oxidoreductase</fullName>
    </submittedName>
</protein>
<dbReference type="SUPFAM" id="SSF51735">
    <property type="entry name" value="NAD(P)-binding Rossmann-fold domains"/>
    <property type="match status" value="1"/>
</dbReference>
<dbReference type="Pfam" id="PF22725">
    <property type="entry name" value="GFO_IDH_MocA_C3"/>
    <property type="match status" value="1"/>
</dbReference>
<evidence type="ECO:0000313" key="5">
    <source>
        <dbReference type="EMBL" id="GGW28482.1"/>
    </source>
</evidence>
<dbReference type="PANTHER" id="PTHR22604:SF105">
    <property type="entry name" value="TRANS-1,2-DIHYDROBENZENE-1,2-DIOL DEHYDROGENASE"/>
    <property type="match status" value="1"/>
</dbReference>
<dbReference type="InterPro" id="IPR055170">
    <property type="entry name" value="GFO_IDH_MocA-like_dom"/>
</dbReference>
<evidence type="ECO:0000259" key="3">
    <source>
        <dbReference type="Pfam" id="PF01408"/>
    </source>
</evidence>
<accession>A0A918IS12</accession>
<feature type="domain" description="Gfo/Idh/MocA-like oxidoreductase N-terminal" evidence="3">
    <location>
        <begin position="5"/>
        <end position="116"/>
    </location>
</feature>
<evidence type="ECO:0000259" key="4">
    <source>
        <dbReference type="Pfam" id="PF22725"/>
    </source>
</evidence>
<dbReference type="EMBL" id="BMWP01000006">
    <property type="protein sequence ID" value="GGW28482.1"/>
    <property type="molecule type" value="Genomic_DNA"/>
</dbReference>
<dbReference type="Proteomes" id="UP000634668">
    <property type="component" value="Unassembled WGS sequence"/>
</dbReference>
<reference evidence="5" key="2">
    <citation type="submission" date="2020-09" db="EMBL/GenBank/DDBJ databases">
        <authorList>
            <person name="Sun Q."/>
            <person name="Kim S."/>
        </authorList>
    </citation>
    <scope>NUCLEOTIDE SEQUENCE</scope>
    <source>
        <strain evidence="5">KCTC 12113</strain>
    </source>
</reference>
<dbReference type="Gene3D" id="3.40.50.720">
    <property type="entry name" value="NAD(P)-binding Rossmann-like Domain"/>
    <property type="match status" value="1"/>
</dbReference>
<proteinExistence type="inferred from homology"/>
<evidence type="ECO:0000256" key="2">
    <source>
        <dbReference type="ARBA" id="ARBA00023002"/>
    </source>
</evidence>
<dbReference type="GO" id="GO:0016491">
    <property type="term" value="F:oxidoreductase activity"/>
    <property type="evidence" value="ECO:0007669"/>
    <property type="project" value="UniProtKB-KW"/>
</dbReference>
<dbReference type="RefSeq" id="WP_026812369.1">
    <property type="nucleotide sequence ID" value="NZ_BMWP01000006.1"/>
</dbReference>
<keyword evidence="6" id="KW-1185">Reference proteome</keyword>
<evidence type="ECO:0000313" key="6">
    <source>
        <dbReference type="Proteomes" id="UP000634668"/>
    </source>
</evidence>
<dbReference type="Pfam" id="PF01408">
    <property type="entry name" value="GFO_IDH_MocA"/>
    <property type="match status" value="1"/>
</dbReference>
<gene>
    <name evidence="5" type="primary">socC</name>
    <name evidence="5" type="ORF">GCM10007383_12270</name>
</gene>
<reference evidence="5" key="1">
    <citation type="journal article" date="2014" name="Int. J. Syst. Evol. Microbiol.">
        <title>Complete genome sequence of Corynebacterium casei LMG S-19264T (=DSM 44701T), isolated from a smear-ripened cheese.</title>
        <authorList>
            <consortium name="US DOE Joint Genome Institute (JGI-PGF)"/>
            <person name="Walter F."/>
            <person name="Albersmeier A."/>
            <person name="Kalinowski J."/>
            <person name="Ruckert C."/>
        </authorList>
    </citation>
    <scope>NUCLEOTIDE SEQUENCE</scope>
    <source>
        <strain evidence="5">KCTC 12113</strain>
    </source>
</reference>
<name>A0A918IS12_9FLAO</name>